<evidence type="ECO:0000256" key="6">
    <source>
        <dbReference type="SAM" id="MobiDB-lite"/>
    </source>
</evidence>
<feature type="compositionally biased region" description="Low complexity" evidence="6">
    <location>
        <begin position="28"/>
        <end position="40"/>
    </location>
</feature>
<reference evidence="8" key="1">
    <citation type="journal article" date="2019" name="Environ. Microbiol.">
        <title>Fungal ecological strategies reflected in gene transcription - a case study of two litter decomposers.</title>
        <authorList>
            <person name="Barbi F."/>
            <person name="Kohler A."/>
            <person name="Barry K."/>
            <person name="Baskaran P."/>
            <person name="Daum C."/>
            <person name="Fauchery L."/>
            <person name="Ihrmark K."/>
            <person name="Kuo A."/>
            <person name="LaButti K."/>
            <person name="Lipzen A."/>
            <person name="Morin E."/>
            <person name="Grigoriev I.V."/>
            <person name="Henrissat B."/>
            <person name="Lindahl B."/>
            <person name="Martin F."/>
        </authorList>
    </citation>
    <scope>NUCLEOTIDE SEQUENCE</scope>
    <source>
        <strain evidence="8">JB14</strain>
    </source>
</reference>
<dbReference type="EMBL" id="ML769390">
    <property type="protein sequence ID" value="KAE9408525.1"/>
    <property type="molecule type" value="Genomic_DNA"/>
</dbReference>
<feature type="repeat" description="PPR" evidence="5">
    <location>
        <begin position="496"/>
        <end position="530"/>
    </location>
</feature>
<comment type="function">
    <text evidence="3">Regulates mitochondrial small subunit maturation by controlling 15S rRNA 5'-end processing. Localizes to the 5' precursor of the 15S rRNA in a position that is subsequently occupied by mS47 in the mature yeast mtSSU. Uses structure and sequence-specific RNA recognition, binding to a single-stranded region of the precursor and specifically recognizing bases -6 to -1. The exchange of Ccm1 for mS47 is coupled to the irreversible removal of precursor rRNA that is accompanied by conformational changes of the mitoribosomal proteins uS5m and mS26. These conformational changes signal completion of 5'-end rRNA processing through protection of the mature 5'-end of the 15S rRNA and stabilization of mS47. The removal of the 5' precursor together with the dissociation of Ccm1 may be catalyzed by the 5'-3' exoribonuclease Pet127. Involved in the specific removal of group I introns in mitochondrial encoded transcripts.</text>
</comment>
<feature type="region of interest" description="Disordered" evidence="6">
    <location>
        <begin position="103"/>
        <end position="135"/>
    </location>
</feature>
<feature type="region of interest" description="Disordered" evidence="6">
    <location>
        <begin position="147"/>
        <end position="208"/>
    </location>
</feature>
<gene>
    <name evidence="8" type="ORF">BT96DRAFT_1013176</name>
</gene>
<dbReference type="InterPro" id="IPR002885">
    <property type="entry name" value="PPR_rpt"/>
</dbReference>
<dbReference type="Proteomes" id="UP000799118">
    <property type="component" value="Unassembled WGS sequence"/>
</dbReference>
<dbReference type="PROSITE" id="PS51375">
    <property type="entry name" value="PPR"/>
    <property type="match status" value="3"/>
</dbReference>
<dbReference type="NCBIfam" id="TIGR00756">
    <property type="entry name" value="PPR"/>
    <property type="match status" value="3"/>
</dbReference>
<sequence length="1326" mass="146322">MLPLPKVARVVTSFGQNPSIRNAFHLQPSPSSTKTSTPGSNYFQQNKGSSKPLYNYFDHSSSGSKGSRFTHGYLGATRVVTQIQPVIDTGYIQSDDYEEVVTPKPVTSFQPRRHRSHSLSHTSKERDQKPSVLSTVQLHARSRHAFSQALTTDDLPPDSPPSSPRLTRRNSTASVTRTDAPIDTLPPPPPPSSTPLKSEGTTVDTNVDRAPSEHSRAFAHAQSSGDHEVALLAVNNFRAALTAKTVNPHISDFNAALEALYSTRPRGSPLTDIQDLYNTMIRLGLHPNARTYIILVRAHCDRDYEVVWALNDIDRRLKSRNQLHLSADAQARKDILTKENNFASAVSLFQILRALHSREDIPVQLLNQLLRSCAHYGAVDPAIMVWETVEQHIPTPSAVLYKYMLQAFGRAGEIDAASDVFADFRERCLAGKITWLSENGRTENPARSALHVWNAMIEAYLKCGKPDMAVSLLEEMLQSGKAPSDDRQLFSLPYPAPSTYTTIIAGFCHSGDYQSAMSWFNTLIAQSSSPRHPFEPTPVASRPDHLAWRVLFQTLSRQADTLPALNTVWASLLEYSAKDGIEIPTAYRSLVANANLDAMQSLGKAAEGNALSEGNLNQILAFFAAAKSTVAPDQSLVAPHVARIWETCFDLGLPLQAVEYGLSFFEGMGLNILASSNRKLIVQFSRLMLAQDWEKITSGPLALGYALRLNDICGQYGLNHSPSLFLMEQYSYARSQSLSLADLSTAHLKTLCMAAASLEMLEDKSRFCGLSTFPGRPFAGGWFRCPYPSVGTPSQGHHVPGYVTGSTVNEEPVTPVTSVSSQDFSSQTPANSLYEEIDLSRIPRQLFIDRNITQQVEASVVANLKNPGKPQSLWTVFQRGLRQGKVPTPFTLSRLCQALGRAKDVDKVKMVYTVAQSLLATMEHDKQAQSDSWFLIEDGMIIALAQAGEVDAAHVHRQRILDQGGSPSADAYGGLILNVKDTTDDSSNAMALFNESQMLGVVPNHYLYNNIISKLAKARKADVALELFARMKASGISPSSITYGAVIGACARVGDAISAEVLYAEMVEAPTFKPRIPPFNTMMQLYTTTKPNRDRALFFYDEILRNRVSPTTYTYKLLMETYVLEPLDIPKMEEVFRELSNNPRLELQGTHFATLINAYGCVAKDLDKALAVYNSIFDHPRKPTVDALVFEAIANVCVAHRRIDLMPQLVTKMNNVGVHMTAYIVNVMIKGYAAVGDIESSRELFESLIDPAEGVAALHNHAPHDPSSIPSVSPMEPVYREPSTWEAMVRAELGSGTRDRAIALIERLEARRYPEAVVNRNKEHYG</sequence>
<dbReference type="InterPro" id="IPR011990">
    <property type="entry name" value="TPR-like_helical_dom_sf"/>
</dbReference>
<evidence type="ECO:0000256" key="5">
    <source>
        <dbReference type="PROSITE-ProRule" id="PRU00708"/>
    </source>
</evidence>
<protein>
    <recommendedName>
        <fullName evidence="7">PROP1-like PPR domain-containing protein</fullName>
    </recommendedName>
</protein>
<dbReference type="SUPFAM" id="SSF48452">
    <property type="entry name" value="TPR-like"/>
    <property type="match status" value="1"/>
</dbReference>
<dbReference type="Gene3D" id="1.25.40.10">
    <property type="entry name" value="Tetratricopeptide repeat domain"/>
    <property type="match status" value="4"/>
</dbReference>
<evidence type="ECO:0000256" key="1">
    <source>
        <dbReference type="ARBA" id="ARBA00006192"/>
    </source>
</evidence>
<evidence type="ECO:0000313" key="8">
    <source>
        <dbReference type="EMBL" id="KAE9408525.1"/>
    </source>
</evidence>
<dbReference type="Pfam" id="PF01535">
    <property type="entry name" value="PPR"/>
    <property type="match status" value="4"/>
</dbReference>
<feature type="region of interest" description="Disordered" evidence="6">
    <location>
        <begin position="21"/>
        <end position="48"/>
    </location>
</feature>
<organism evidence="8 9">
    <name type="scientific">Gymnopus androsaceus JB14</name>
    <dbReference type="NCBI Taxonomy" id="1447944"/>
    <lineage>
        <taxon>Eukaryota</taxon>
        <taxon>Fungi</taxon>
        <taxon>Dikarya</taxon>
        <taxon>Basidiomycota</taxon>
        <taxon>Agaricomycotina</taxon>
        <taxon>Agaricomycetes</taxon>
        <taxon>Agaricomycetidae</taxon>
        <taxon>Agaricales</taxon>
        <taxon>Marasmiineae</taxon>
        <taxon>Omphalotaceae</taxon>
        <taxon>Gymnopus</taxon>
    </lineage>
</organism>
<feature type="compositionally biased region" description="Pro residues" evidence="6">
    <location>
        <begin position="184"/>
        <end position="193"/>
    </location>
</feature>
<keyword evidence="9" id="KW-1185">Reference proteome</keyword>
<dbReference type="PANTHER" id="PTHR47447:SF17">
    <property type="entry name" value="OS12G0638900 PROTEIN"/>
    <property type="match status" value="1"/>
</dbReference>
<evidence type="ECO:0000256" key="3">
    <source>
        <dbReference type="ARBA" id="ARBA00044493"/>
    </source>
</evidence>
<evidence type="ECO:0000256" key="4">
    <source>
        <dbReference type="ARBA" id="ARBA00044511"/>
    </source>
</evidence>
<proteinExistence type="inferred from homology"/>
<dbReference type="InterPro" id="IPR033443">
    <property type="entry name" value="PROP1-like_PPR_dom"/>
</dbReference>
<keyword evidence="2" id="KW-0677">Repeat</keyword>
<comment type="subunit">
    <text evidence="4">Binds to mitochondrial small subunit 15S rRNA.</text>
</comment>
<dbReference type="PANTHER" id="PTHR47447">
    <property type="entry name" value="OS03G0856100 PROTEIN"/>
    <property type="match status" value="1"/>
</dbReference>
<accession>A0A6A4IJ12</accession>
<comment type="similarity">
    <text evidence="1">Belongs to the CCM1 family.</text>
</comment>
<evidence type="ECO:0000259" key="7">
    <source>
        <dbReference type="Pfam" id="PF17177"/>
    </source>
</evidence>
<feature type="domain" description="PROP1-like PPR" evidence="7">
    <location>
        <begin position="983"/>
        <end position="1120"/>
    </location>
</feature>
<evidence type="ECO:0000313" key="9">
    <source>
        <dbReference type="Proteomes" id="UP000799118"/>
    </source>
</evidence>
<feature type="repeat" description="PPR" evidence="5">
    <location>
        <begin position="449"/>
        <end position="483"/>
    </location>
</feature>
<evidence type="ECO:0000256" key="2">
    <source>
        <dbReference type="ARBA" id="ARBA00022737"/>
    </source>
</evidence>
<dbReference type="Pfam" id="PF17177">
    <property type="entry name" value="PPR_long"/>
    <property type="match status" value="1"/>
</dbReference>
<feature type="repeat" description="PPR" evidence="5">
    <location>
        <begin position="1004"/>
        <end position="1038"/>
    </location>
</feature>
<dbReference type="OrthoDB" id="411857at2759"/>
<name>A0A6A4IJ12_9AGAR</name>